<organism evidence="2 3">
    <name type="scientific">Mus spicilegus</name>
    <name type="common">Mound-building mouse</name>
    <dbReference type="NCBI Taxonomy" id="10103"/>
    <lineage>
        <taxon>Eukaryota</taxon>
        <taxon>Metazoa</taxon>
        <taxon>Chordata</taxon>
        <taxon>Craniata</taxon>
        <taxon>Vertebrata</taxon>
        <taxon>Euteleostomi</taxon>
        <taxon>Mammalia</taxon>
        <taxon>Eutheria</taxon>
        <taxon>Euarchontoglires</taxon>
        <taxon>Glires</taxon>
        <taxon>Rodentia</taxon>
        <taxon>Myomorpha</taxon>
        <taxon>Muroidea</taxon>
        <taxon>Muridae</taxon>
        <taxon>Murinae</taxon>
        <taxon>Mus</taxon>
        <taxon>Mus</taxon>
    </lineage>
</organism>
<dbReference type="AlphaFoldDB" id="A0A8C6G8S0"/>
<evidence type="ECO:0000313" key="3">
    <source>
        <dbReference type="Proteomes" id="UP000694415"/>
    </source>
</evidence>
<dbReference type="Ensembl" id="ENSMSIT00000002785.1">
    <property type="protein sequence ID" value="ENSMSIP00000002193.1"/>
    <property type="gene ID" value="ENSMSIG00000002079.1"/>
</dbReference>
<evidence type="ECO:0000256" key="1">
    <source>
        <dbReference type="SAM" id="Phobius"/>
    </source>
</evidence>
<proteinExistence type="predicted"/>
<sequence>MTSGVYRRADSLPNIWYWSLSFRTPDASPTHTHPCLKCVIKPRLSTLLPSLLGPFVGTLLLLSFALGLLID</sequence>
<keyword evidence="1" id="KW-0472">Membrane</keyword>
<reference evidence="2" key="2">
    <citation type="submission" date="2025-09" db="UniProtKB">
        <authorList>
            <consortium name="Ensembl"/>
        </authorList>
    </citation>
    <scope>IDENTIFICATION</scope>
</reference>
<keyword evidence="1" id="KW-1133">Transmembrane helix</keyword>
<accession>A0A8C6G8S0</accession>
<feature type="transmembrane region" description="Helical" evidence="1">
    <location>
        <begin position="51"/>
        <end position="70"/>
    </location>
</feature>
<reference evidence="2" key="1">
    <citation type="submission" date="2025-08" db="UniProtKB">
        <authorList>
            <consortium name="Ensembl"/>
        </authorList>
    </citation>
    <scope>IDENTIFICATION</scope>
</reference>
<keyword evidence="1" id="KW-0812">Transmembrane</keyword>
<evidence type="ECO:0000313" key="2">
    <source>
        <dbReference type="Ensembl" id="ENSMSIP00000002193.1"/>
    </source>
</evidence>
<dbReference type="Proteomes" id="UP000694415">
    <property type="component" value="Unplaced"/>
</dbReference>
<name>A0A8C6G8S0_MUSSI</name>
<keyword evidence="3" id="KW-1185">Reference proteome</keyword>
<protein>
    <submittedName>
        <fullName evidence="2">Uncharacterized protein</fullName>
    </submittedName>
</protein>